<dbReference type="Proteomes" id="UP001326199">
    <property type="component" value="Unassembled WGS sequence"/>
</dbReference>
<proteinExistence type="predicted"/>
<evidence type="ECO:0000313" key="1">
    <source>
        <dbReference type="EMBL" id="KAK4662700.1"/>
    </source>
</evidence>
<protein>
    <submittedName>
        <fullName evidence="1">Uncharacterized protein</fullName>
    </submittedName>
</protein>
<reference evidence="1 2" key="1">
    <citation type="journal article" date="2023" name="bioRxiv">
        <title>High-quality genome assemblies of four members of thePodospora anserinaspecies complex.</title>
        <authorList>
            <person name="Ament-Velasquez S.L."/>
            <person name="Vogan A.A."/>
            <person name="Wallerman O."/>
            <person name="Hartmann F."/>
            <person name="Gautier V."/>
            <person name="Silar P."/>
            <person name="Giraud T."/>
            <person name="Johannesson H."/>
        </authorList>
    </citation>
    <scope>NUCLEOTIDE SEQUENCE [LARGE SCALE GENOMIC DNA]</scope>
    <source>
        <strain evidence="1 2">CBS 411.78</strain>
    </source>
</reference>
<accession>A0ABR0H3U6</accession>
<dbReference type="GeneID" id="87934398"/>
<evidence type="ECO:0000313" key="2">
    <source>
        <dbReference type="Proteomes" id="UP001326199"/>
    </source>
</evidence>
<name>A0ABR0H3U6_9PEZI</name>
<comment type="caution">
    <text evidence="1">The sequence shown here is derived from an EMBL/GenBank/DDBJ whole genome shotgun (WGS) entry which is preliminary data.</text>
</comment>
<gene>
    <name evidence="1" type="ORF">QC763_602040</name>
</gene>
<organism evidence="1 2">
    <name type="scientific">Podospora pseudopauciseta</name>
    <dbReference type="NCBI Taxonomy" id="2093780"/>
    <lineage>
        <taxon>Eukaryota</taxon>
        <taxon>Fungi</taxon>
        <taxon>Dikarya</taxon>
        <taxon>Ascomycota</taxon>
        <taxon>Pezizomycotina</taxon>
        <taxon>Sordariomycetes</taxon>
        <taxon>Sordariomycetidae</taxon>
        <taxon>Sordariales</taxon>
        <taxon>Podosporaceae</taxon>
        <taxon>Podospora</taxon>
    </lineage>
</organism>
<sequence length="81" mass="9083">MSFPPTRAGLVLGLKMINNAWPSLHWNVWDYYMKAGGSYFGAKVGDKLVAWAHSLGFKPGKPLLTTSQLRTHHMACMRPTH</sequence>
<keyword evidence="2" id="KW-1185">Reference proteome</keyword>
<dbReference type="EMBL" id="JAFFHB010000008">
    <property type="protein sequence ID" value="KAK4662700.1"/>
    <property type="molecule type" value="Genomic_DNA"/>
</dbReference>
<dbReference type="RefSeq" id="XP_062762666.1">
    <property type="nucleotide sequence ID" value="XM_062914055.1"/>
</dbReference>